<dbReference type="AlphaFoldDB" id="A0AAN4ZE41"/>
<feature type="compositionally biased region" description="Basic and acidic residues" evidence="1">
    <location>
        <begin position="203"/>
        <end position="219"/>
    </location>
</feature>
<gene>
    <name evidence="2" type="ORF">PMAYCL1PPCAC_05505</name>
</gene>
<accession>A0AAN4ZE41</accession>
<dbReference type="Proteomes" id="UP001328107">
    <property type="component" value="Unassembled WGS sequence"/>
</dbReference>
<feature type="compositionally biased region" description="Basic and acidic residues" evidence="1">
    <location>
        <begin position="388"/>
        <end position="399"/>
    </location>
</feature>
<comment type="caution">
    <text evidence="2">The sequence shown here is derived from an EMBL/GenBank/DDBJ whole genome shotgun (WGS) entry which is preliminary data.</text>
</comment>
<feature type="non-terminal residue" evidence="2">
    <location>
        <position position="1"/>
    </location>
</feature>
<feature type="compositionally biased region" description="Low complexity" evidence="1">
    <location>
        <begin position="178"/>
        <end position="188"/>
    </location>
</feature>
<keyword evidence="3" id="KW-1185">Reference proteome</keyword>
<proteinExistence type="predicted"/>
<sequence length="409" mass="46971">DNAAHSESHRDTKDSKEPIRLGLRASIKPDTLSFNFAKDKHTLSFVVHERQEVTVTYKGKDAGPIPLSAKDRITVVFAHALDPKRNTNALWELHKPFAHLSYAENREYVRVLFLDDTGRIPTSATNEKSRSGMERPKIKDQRSATVRPEPPRRAVAPAPEREEDEKSSKRSDPPNFPTTPRTPARAAPKQIPTRSPSPNSRQSPKDSRRMPVASEHRSIDIGLPQSSHSGSGRPSPRDPIESLLSSVAKDASAIVCVQYPAGKSAEEGATVEEEEAIRREEGSIVRKRRDMDTEGRRDEVLRKKVWEGVKIKDQRSLQMEEMRRREEEEKVRRQRDDERRQERKRKEEEMEERKKREEEEIRAEDEDRRKKEDEAEEKAAAAKPQRRTSNEDIKQEQRASAEGTVTDYR</sequence>
<protein>
    <recommendedName>
        <fullName evidence="4">Major sperm protein</fullName>
    </recommendedName>
</protein>
<reference evidence="3" key="1">
    <citation type="submission" date="2022-10" db="EMBL/GenBank/DDBJ databases">
        <title>Genome assembly of Pristionchus species.</title>
        <authorList>
            <person name="Yoshida K."/>
            <person name="Sommer R.J."/>
        </authorList>
    </citation>
    <scope>NUCLEOTIDE SEQUENCE [LARGE SCALE GENOMIC DNA]</scope>
    <source>
        <strain evidence="3">RS5460</strain>
    </source>
</reference>
<name>A0AAN4ZE41_9BILA</name>
<dbReference type="EMBL" id="BTRK01000002">
    <property type="protein sequence ID" value="GMR35310.1"/>
    <property type="molecule type" value="Genomic_DNA"/>
</dbReference>
<feature type="compositionally biased region" description="Basic and acidic residues" evidence="1">
    <location>
        <begin position="127"/>
        <end position="142"/>
    </location>
</feature>
<evidence type="ECO:0000256" key="1">
    <source>
        <dbReference type="SAM" id="MobiDB-lite"/>
    </source>
</evidence>
<feature type="compositionally biased region" description="Basic and acidic residues" evidence="1">
    <location>
        <begin position="276"/>
        <end position="380"/>
    </location>
</feature>
<feature type="region of interest" description="Disordered" evidence="1">
    <location>
        <begin position="264"/>
        <end position="409"/>
    </location>
</feature>
<feature type="region of interest" description="Disordered" evidence="1">
    <location>
        <begin position="119"/>
        <end position="242"/>
    </location>
</feature>
<organism evidence="2 3">
    <name type="scientific">Pristionchus mayeri</name>
    <dbReference type="NCBI Taxonomy" id="1317129"/>
    <lineage>
        <taxon>Eukaryota</taxon>
        <taxon>Metazoa</taxon>
        <taxon>Ecdysozoa</taxon>
        <taxon>Nematoda</taxon>
        <taxon>Chromadorea</taxon>
        <taxon>Rhabditida</taxon>
        <taxon>Rhabditina</taxon>
        <taxon>Diplogasteromorpha</taxon>
        <taxon>Diplogasteroidea</taxon>
        <taxon>Neodiplogasteridae</taxon>
        <taxon>Pristionchus</taxon>
    </lineage>
</organism>
<feature type="compositionally biased region" description="Polar residues" evidence="1">
    <location>
        <begin position="192"/>
        <end position="202"/>
    </location>
</feature>
<evidence type="ECO:0000313" key="3">
    <source>
        <dbReference type="Proteomes" id="UP001328107"/>
    </source>
</evidence>
<feature type="non-terminal residue" evidence="2">
    <location>
        <position position="409"/>
    </location>
</feature>
<evidence type="ECO:0008006" key="4">
    <source>
        <dbReference type="Google" id="ProtNLM"/>
    </source>
</evidence>
<evidence type="ECO:0000313" key="2">
    <source>
        <dbReference type="EMBL" id="GMR35310.1"/>
    </source>
</evidence>